<keyword evidence="2" id="KW-1185">Reference proteome</keyword>
<protein>
    <submittedName>
        <fullName evidence="1">Uncharacterized protein</fullName>
    </submittedName>
</protein>
<dbReference type="OrthoDB" id="4924482at2759"/>
<dbReference type="EMBL" id="LHQQ01000037">
    <property type="protein sequence ID" value="KOS45877.1"/>
    <property type="molecule type" value="Genomic_DNA"/>
</dbReference>
<accession>A0A0M8P8R4</accession>
<reference evidence="1 2" key="1">
    <citation type="submission" date="2015-08" db="EMBL/GenBank/DDBJ databases">
        <title>Genome sequencing of Penicillium nordicum.</title>
        <authorList>
            <person name="Nguyen H.D."/>
            <person name="Seifert K.A."/>
        </authorList>
    </citation>
    <scope>NUCLEOTIDE SEQUENCE [LARGE SCALE GENOMIC DNA]</scope>
    <source>
        <strain evidence="1 2">DAOMC 185683</strain>
    </source>
</reference>
<gene>
    <name evidence="1" type="ORF">ACN38_g3204</name>
</gene>
<proteinExistence type="predicted"/>
<evidence type="ECO:0000313" key="2">
    <source>
        <dbReference type="Proteomes" id="UP000037696"/>
    </source>
</evidence>
<name>A0A0M8P8R4_9EURO</name>
<organism evidence="1 2">
    <name type="scientific">Penicillium nordicum</name>
    <dbReference type="NCBI Taxonomy" id="229535"/>
    <lineage>
        <taxon>Eukaryota</taxon>
        <taxon>Fungi</taxon>
        <taxon>Dikarya</taxon>
        <taxon>Ascomycota</taxon>
        <taxon>Pezizomycotina</taxon>
        <taxon>Eurotiomycetes</taxon>
        <taxon>Eurotiomycetidae</taxon>
        <taxon>Eurotiales</taxon>
        <taxon>Aspergillaceae</taxon>
        <taxon>Penicillium</taxon>
    </lineage>
</organism>
<dbReference type="Proteomes" id="UP000037696">
    <property type="component" value="Unassembled WGS sequence"/>
</dbReference>
<sequence>MALYPIEELPLSDAPIDREPARGSPPTDVYQLFLAVYHRGELSIGEYRQRLGYSSYHWAILVYDVKHDRHYAYDVTDGSSPDPVMRRDLNPDYQWTYRVKTNVHPESCDSLLIRMAIGEVSDGIGPETIKLLLQSVQLPIKGAFPPQNCVSWIRAVLYKLRFHGYARNLHDIEMTFDRALAYADIRLSDPDNSISVLDHLVHHNQINPGSRTVRSFTEQSAHTKRHHVSILESSIRQLERSTRQHVWKTRNIKYKTL</sequence>
<dbReference type="Pfam" id="PF21858">
    <property type="entry name" value="DUF6914"/>
    <property type="match status" value="1"/>
</dbReference>
<dbReference type="InterPro" id="IPR054208">
    <property type="entry name" value="DUF6914"/>
</dbReference>
<evidence type="ECO:0000313" key="1">
    <source>
        <dbReference type="EMBL" id="KOS45877.1"/>
    </source>
</evidence>
<dbReference type="AlphaFoldDB" id="A0A0M8P8R4"/>
<comment type="caution">
    <text evidence="1">The sequence shown here is derived from an EMBL/GenBank/DDBJ whole genome shotgun (WGS) entry which is preliminary data.</text>
</comment>
<dbReference type="STRING" id="229535.A0A0M8P8R4"/>